<organism evidence="6 7">
    <name type="scientific">Koribacter versatilis (strain Ellin345)</name>
    <dbReference type="NCBI Taxonomy" id="204669"/>
    <lineage>
        <taxon>Bacteria</taxon>
        <taxon>Pseudomonadati</taxon>
        <taxon>Acidobacteriota</taxon>
        <taxon>Terriglobia</taxon>
        <taxon>Terriglobales</taxon>
        <taxon>Candidatus Korobacteraceae</taxon>
        <taxon>Candidatus Korobacter</taxon>
    </lineage>
</organism>
<keyword evidence="2 4" id="KW-0560">Oxidoreductase</keyword>
<dbReference type="InterPro" id="IPR016163">
    <property type="entry name" value="Ald_DH_C"/>
</dbReference>
<name>Q1IRG3_KORVE</name>
<dbReference type="PROSITE" id="PS00687">
    <property type="entry name" value="ALDEHYDE_DEHYDR_GLU"/>
    <property type="match status" value="1"/>
</dbReference>
<reference evidence="6 7" key="1">
    <citation type="journal article" date="2009" name="Appl. Environ. Microbiol.">
        <title>Three genomes from the phylum Acidobacteria provide insight into the lifestyles of these microorganisms in soils.</title>
        <authorList>
            <person name="Ward N.L."/>
            <person name="Challacombe J.F."/>
            <person name="Janssen P.H."/>
            <person name="Henrissat B."/>
            <person name="Coutinho P.M."/>
            <person name="Wu M."/>
            <person name="Xie G."/>
            <person name="Haft D.H."/>
            <person name="Sait M."/>
            <person name="Badger J."/>
            <person name="Barabote R.D."/>
            <person name="Bradley B."/>
            <person name="Brettin T.S."/>
            <person name="Brinkac L.M."/>
            <person name="Bruce D."/>
            <person name="Creasy T."/>
            <person name="Daugherty S.C."/>
            <person name="Davidsen T.M."/>
            <person name="DeBoy R.T."/>
            <person name="Detter J.C."/>
            <person name="Dodson R.J."/>
            <person name="Durkin A.S."/>
            <person name="Ganapathy A."/>
            <person name="Gwinn-Giglio M."/>
            <person name="Han C.S."/>
            <person name="Khouri H."/>
            <person name="Kiss H."/>
            <person name="Kothari S.P."/>
            <person name="Madupu R."/>
            <person name="Nelson K.E."/>
            <person name="Nelson W.C."/>
            <person name="Paulsen I."/>
            <person name="Penn K."/>
            <person name="Ren Q."/>
            <person name="Rosovitz M.J."/>
            <person name="Selengut J.D."/>
            <person name="Shrivastava S."/>
            <person name="Sullivan S.A."/>
            <person name="Tapia R."/>
            <person name="Thompson L.S."/>
            <person name="Watkins K.L."/>
            <person name="Yang Q."/>
            <person name="Yu C."/>
            <person name="Zafar N."/>
            <person name="Zhou L."/>
            <person name="Kuske C.R."/>
        </authorList>
    </citation>
    <scope>NUCLEOTIDE SEQUENCE [LARGE SCALE GENOMIC DNA]</scope>
    <source>
        <strain evidence="6 7">Ellin345</strain>
    </source>
</reference>
<dbReference type="FunFam" id="3.40.309.10:FF:000012">
    <property type="entry name" value="Betaine aldehyde dehydrogenase"/>
    <property type="match status" value="1"/>
</dbReference>
<dbReference type="InterPro" id="IPR016162">
    <property type="entry name" value="Ald_DH_N"/>
</dbReference>
<dbReference type="EnsemblBacteria" id="ABF40537">
    <property type="protein sequence ID" value="ABF40537"/>
    <property type="gene ID" value="Acid345_1535"/>
</dbReference>
<gene>
    <name evidence="6" type="ordered locus">Acid345_1535</name>
</gene>
<dbReference type="RefSeq" id="WP_011522339.1">
    <property type="nucleotide sequence ID" value="NC_008009.1"/>
</dbReference>
<dbReference type="InterPro" id="IPR016161">
    <property type="entry name" value="Ald_DH/histidinol_DH"/>
</dbReference>
<dbReference type="Proteomes" id="UP000002432">
    <property type="component" value="Chromosome"/>
</dbReference>
<sequence length="493" mass="53730">MDTATKTSTKTYQMYIDGKFVESATGKLFPVYDPSTEEVIAECPAGNAADVDRAVAAARTAFDDGPWNATTAQERGRVLFRIAEKIRQHTAELAEIECRNSGKPIVEAEYDIADCATCFEYYGGLATKITGQVNPVPDNAVSLSLKEPIGVAGQIIPWNYPLAMAAWKLAPAIAAGCTVVIKPAEQTPLTLLELAKHFEEVGLPNGVVNVVTGYGEEAGAPIVAHKDVDKIAFTGSGSVGKLIMREASATLKRVSLELGGKSPNIFFADADFEAAIDGALFGVFINQGEVCSAGSRILVERPIYKKFVEAMTEKAKKIKLGAPLDRDTKMGPLVSKDQYERVREYQEIGKKEAKVASGGNRPSGFAKGYYVEPTIFYDVDNSARIAREEIFGPVASVIPFDNEADGLKIANDTPFGLAAAVWTRDIFKAFRMVKKIRAGIVWVNHMQPTYYEAPWGGYKQSGFGRELGPWGVEEYLETKQVHINLSEQPIGWY</sequence>
<dbReference type="HOGENOM" id="CLU_005391_0_0_0"/>
<dbReference type="PROSITE" id="PS00070">
    <property type="entry name" value="ALDEHYDE_DEHYDR_CYS"/>
    <property type="match status" value="1"/>
</dbReference>
<dbReference type="AlphaFoldDB" id="Q1IRG3"/>
<dbReference type="STRING" id="204669.Acid345_1535"/>
<evidence type="ECO:0000256" key="3">
    <source>
        <dbReference type="PROSITE-ProRule" id="PRU10007"/>
    </source>
</evidence>
<evidence type="ECO:0000313" key="7">
    <source>
        <dbReference type="Proteomes" id="UP000002432"/>
    </source>
</evidence>
<keyword evidence="7" id="KW-1185">Reference proteome</keyword>
<dbReference type="EMBL" id="CP000360">
    <property type="protein sequence ID" value="ABF40537.1"/>
    <property type="molecule type" value="Genomic_DNA"/>
</dbReference>
<dbReference type="KEGG" id="aba:Acid345_1535"/>
<protein>
    <submittedName>
        <fullName evidence="6">Aldehyde dehydrogenase (Acceptor)</fullName>
        <ecNumber evidence="6">1.2.99.3</ecNumber>
    </submittedName>
</protein>
<dbReference type="CDD" id="cd07119">
    <property type="entry name" value="ALDH_BADH-GbsA"/>
    <property type="match status" value="1"/>
</dbReference>
<proteinExistence type="inferred from homology"/>
<dbReference type="EC" id="1.2.99.3" evidence="6"/>
<dbReference type="Gene3D" id="3.40.605.10">
    <property type="entry name" value="Aldehyde Dehydrogenase, Chain A, domain 1"/>
    <property type="match status" value="1"/>
</dbReference>
<feature type="active site" evidence="3">
    <location>
        <position position="257"/>
    </location>
</feature>
<dbReference type="SUPFAM" id="SSF53720">
    <property type="entry name" value="ALDH-like"/>
    <property type="match status" value="1"/>
</dbReference>
<comment type="similarity">
    <text evidence="1 4">Belongs to the aldehyde dehydrogenase family.</text>
</comment>
<dbReference type="Gene3D" id="3.40.309.10">
    <property type="entry name" value="Aldehyde Dehydrogenase, Chain A, domain 2"/>
    <property type="match status" value="1"/>
</dbReference>
<dbReference type="InterPro" id="IPR015590">
    <property type="entry name" value="Aldehyde_DH_dom"/>
</dbReference>
<dbReference type="eggNOG" id="COG1012">
    <property type="taxonomic scope" value="Bacteria"/>
</dbReference>
<dbReference type="PANTHER" id="PTHR11699">
    <property type="entry name" value="ALDEHYDE DEHYDROGENASE-RELATED"/>
    <property type="match status" value="1"/>
</dbReference>
<evidence type="ECO:0000259" key="5">
    <source>
        <dbReference type="Pfam" id="PF00171"/>
    </source>
</evidence>
<evidence type="ECO:0000313" key="6">
    <source>
        <dbReference type="EMBL" id="ABF40537.1"/>
    </source>
</evidence>
<dbReference type="FunFam" id="3.40.605.10:FF:000007">
    <property type="entry name" value="NAD/NADP-dependent betaine aldehyde dehydrogenase"/>
    <property type="match status" value="1"/>
</dbReference>
<evidence type="ECO:0000256" key="2">
    <source>
        <dbReference type="ARBA" id="ARBA00023002"/>
    </source>
</evidence>
<evidence type="ECO:0000256" key="4">
    <source>
        <dbReference type="RuleBase" id="RU003345"/>
    </source>
</evidence>
<accession>Q1IRG3</accession>
<evidence type="ECO:0000256" key="1">
    <source>
        <dbReference type="ARBA" id="ARBA00009986"/>
    </source>
</evidence>
<dbReference type="InterPro" id="IPR029510">
    <property type="entry name" value="Ald_DH_CS_GLU"/>
</dbReference>
<dbReference type="Pfam" id="PF00171">
    <property type="entry name" value="Aldedh"/>
    <property type="match status" value="1"/>
</dbReference>
<dbReference type="GO" id="GO:0016620">
    <property type="term" value="F:oxidoreductase activity, acting on the aldehyde or oxo group of donors, NAD or NADP as acceptor"/>
    <property type="evidence" value="ECO:0007669"/>
    <property type="project" value="InterPro"/>
</dbReference>
<feature type="domain" description="Aldehyde dehydrogenase" evidence="5">
    <location>
        <begin position="20"/>
        <end position="481"/>
    </location>
</feature>
<dbReference type="InterPro" id="IPR016160">
    <property type="entry name" value="Ald_DH_CS_CYS"/>
</dbReference>